<dbReference type="Proteomes" id="UP001057998">
    <property type="component" value="Chromosome 1"/>
</dbReference>
<accession>A0ABY5GI72</accession>
<name>A0ABY5GI72_9GAMM</name>
<dbReference type="EMBL" id="CP101508">
    <property type="protein sequence ID" value="UTV28969.1"/>
    <property type="molecule type" value="Genomic_DNA"/>
</dbReference>
<dbReference type="InterPro" id="IPR001387">
    <property type="entry name" value="Cro/C1-type_HTH"/>
</dbReference>
<dbReference type="RefSeq" id="WP_255390292.1">
    <property type="nucleotide sequence ID" value="NZ_CP101508.1"/>
</dbReference>
<reference evidence="2" key="1">
    <citation type="submission" date="2022-07" db="EMBL/GenBank/DDBJ databases">
        <title>Genome sequencing of Photobacterium atrarenae GJH2-4.</title>
        <authorList>
            <person name="Park S.-J."/>
        </authorList>
    </citation>
    <scope>NUCLEOTIDE SEQUENCE</scope>
    <source>
        <strain evidence="2">GJH2-4</strain>
    </source>
</reference>
<dbReference type="InterPro" id="IPR010982">
    <property type="entry name" value="Lambda_DNA-bd_dom_sf"/>
</dbReference>
<protein>
    <submittedName>
        <fullName evidence="2">Helix-turn-helix domain-containing protein</fullName>
    </submittedName>
</protein>
<sequence length="78" mass="8604">MNRISDFRDKAKVSQAGLAKVVGVTPSTIGNYESGIRNIKLKMCWKIVKALNALGANCTFEEVFPNPQHDTSEIEHKG</sequence>
<feature type="domain" description="HTH cro/C1-type" evidence="1">
    <location>
        <begin position="4"/>
        <end position="57"/>
    </location>
</feature>
<dbReference type="Pfam" id="PF01381">
    <property type="entry name" value="HTH_3"/>
    <property type="match status" value="1"/>
</dbReference>
<gene>
    <name evidence="2" type="ORF">NNL38_06995</name>
</gene>
<dbReference type="PROSITE" id="PS50943">
    <property type="entry name" value="HTH_CROC1"/>
    <property type="match status" value="1"/>
</dbReference>
<keyword evidence="3" id="KW-1185">Reference proteome</keyword>
<organism evidence="2 3">
    <name type="scientific">Photobacterium atrarenae</name>
    <dbReference type="NCBI Taxonomy" id="865757"/>
    <lineage>
        <taxon>Bacteria</taxon>
        <taxon>Pseudomonadati</taxon>
        <taxon>Pseudomonadota</taxon>
        <taxon>Gammaproteobacteria</taxon>
        <taxon>Vibrionales</taxon>
        <taxon>Vibrionaceae</taxon>
        <taxon>Photobacterium</taxon>
    </lineage>
</organism>
<evidence type="ECO:0000313" key="2">
    <source>
        <dbReference type="EMBL" id="UTV28969.1"/>
    </source>
</evidence>
<dbReference type="Gene3D" id="1.10.260.40">
    <property type="entry name" value="lambda repressor-like DNA-binding domains"/>
    <property type="match status" value="1"/>
</dbReference>
<evidence type="ECO:0000259" key="1">
    <source>
        <dbReference type="PROSITE" id="PS50943"/>
    </source>
</evidence>
<evidence type="ECO:0000313" key="3">
    <source>
        <dbReference type="Proteomes" id="UP001057998"/>
    </source>
</evidence>
<proteinExistence type="predicted"/>
<dbReference type="SUPFAM" id="SSF47413">
    <property type="entry name" value="lambda repressor-like DNA-binding domains"/>
    <property type="match status" value="1"/>
</dbReference>
<dbReference type="SMART" id="SM00530">
    <property type="entry name" value="HTH_XRE"/>
    <property type="match status" value="1"/>
</dbReference>
<dbReference type="CDD" id="cd00093">
    <property type="entry name" value="HTH_XRE"/>
    <property type="match status" value="1"/>
</dbReference>